<feature type="compositionally biased region" description="Polar residues" evidence="1">
    <location>
        <begin position="132"/>
        <end position="142"/>
    </location>
</feature>
<reference evidence="3 4" key="1">
    <citation type="submission" date="2023-03" db="EMBL/GenBank/DDBJ databases">
        <title>Genome insight into feeding habits of ladybird beetles.</title>
        <authorList>
            <person name="Li H.-S."/>
            <person name="Huang Y.-H."/>
            <person name="Pang H."/>
        </authorList>
    </citation>
    <scope>NUCLEOTIDE SEQUENCE [LARGE SCALE GENOMIC DNA]</scope>
    <source>
        <strain evidence="3">SYSU_2023b</strain>
        <tissue evidence="3">Whole body</tissue>
    </source>
</reference>
<dbReference type="InterPro" id="IPR031983">
    <property type="entry name" value="DUF4786"/>
</dbReference>
<gene>
    <name evidence="3" type="ORF">WA026_001288</name>
</gene>
<dbReference type="AlphaFoldDB" id="A0AAW1UQQ8"/>
<comment type="caution">
    <text evidence="3">The sequence shown here is derived from an EMBL/GenBank/DDBJ whole genome shotgun (WGS) entry which is preliminary data.</text>
</comment>
<dbReference type="Proteomes" id="UP001431783">
    <property type="component" value="Unassembled WGS sequence"/>
</dbReference>
<organism evidence="3 4">
    <name type="scientific">Henosepilachna vigintioctopunctata</name>
    <dbReference type="NCBI Taxonomy" id="420089"/>
    <lineage>
        <taxon>Eukaryota</taxon>
        <taxon>Metazoa</taxon>
        <taxon>Ecdysozoa</taxon>
        <taxon>Arthropoda</taxon>
        <taxon>Hexapoda</taxon>
        <taxon>Insecta</taxon>
        <taxon>Pterygota</taxon>
        <taxon>Neoptera</taxon>
        <taxon>Endopterygota</taxon>
        <taxon>Coleoptera</taxon>
        <taxon>Polyphaga</taxon>
        <taxon>Cucujiformia</taxon>
        <taxon>Coccinelloidea</taxon>
        <taxon>Coccinellidae</taxon>
        <taxon>Epilachninae</taxon>
        <taxon>Epilachnini</taxon>
        <taxon>Henosepilachna</taxon>
    </lineage>
</organism>
<dbReference type="EMBL" id="JARQZJ010000091">
    <property type="protein sequence ID" value="KAK9883086.1"/>
    <property type="molecule type" value="Genomic_DNA"/>
</dbReference>
<evidence type="ECO:0000313" key="3">
    <source>
        <dbReference type="EMBL" id="KAK9883086.1"/>
    </source>
</evidence>
<feature type="region of interest" description="Disordered" evidence="1">
    <location>
        <begin position="132"/>
        <end position="158"/>
    </location>
</feature>
<name>A0AAW1UQQ8_9CUCU</name>
<evidence type="ECO:0000256" key="2">
    <source>
        <dbReference type="SAM" id="SignalP"/>
    </source>
</evidence>
<dbReference type="Pfam" id="PF16027">
    <property type="entry name" value="DUF4786"/>
    <property type="match status" value="1"/>
</dbReference>
<accession>A0AAW1UQQ8</accession>
<protein>
    <submittedName>
        <fullName evidence="3">Uncharacterized protein</fullName>
    </submittedName>
</protein>
<keyword evidence="2" id="KW-0732">Signal</keyword>
<keyword evidence="4" id="KW-1185">Reference proteome</keyword>
<feature type="chain" id="PRO_5043519921" evidence="2">
    <location>
        <begin position="19"/>
        <end position="198"/>
    </location>
</feature>
<feature type="signal peptide" evidence="2">
    <location>
        <begin position="1"/>
        <end position="18"/>
    </location>
</feature>
<proteinExistence type="predicted"/>
<evidence type="ECO:0000313" key="4">
    <source>
        <dbReference type="Proteomes" id="UP001431783"/>
    </source>
</evidence>
<evidence type="ECO:0000256" key="1">
    <source>
        <dbReference type="SAM" id="MobiDB-lite"/>
    </source>
</evidence>
<sequence>MNYLVYITLAITLVICSAAPVDQRKGRDLYYEYVPNNDYEYDTLELADSENYVDDGISRAIPFQRRKNGLHKMQPANAFNSPIYYIALPPQPYIFVPGMGYMSQPPPHPASEFLNLPVNFLANGKPSNIYQWSSGPFSNSAPQERPTTPRPIKKPKPDSSIINLDDKFVFNGKPGNTISILRDSYNALYSDALQNFYP</sequence>